<evidence type="ECO:0000259" key="1">
    <source>
        <dbReference type="Pfam" id="PF00174"/>
    </source>
</evidence>
<dbReference type="PROSITE" id="PS51257">
    <property type="entry name" value="PROKAR_LIPOPROTEIN"/>
    <property type="match status" value="1"/>
</dbReference>
<dbReference type="InterPro" id="IPR000572">
    <property type="entry name" value="OxRdtase_Mopterin-bd_dom"/>
</dbReference>
<dbReference type="PANTHER" id="PTHR43032">
    <property type="entry name" value="PROTEIN-METHIONINE-SULFOXIDE REDUCTASE"/>
    <property type="match status" value="1"/>
</dbReference>
<protein>
    <submittedName>
        <fullName evidence="2">Molybdopterin-dependent oxidoreductase</fullName>
    </submittedName>
</protein>
<accession>A0A9X1DB39</accession>
<dbReference type="RefSeq" id="WP_214622509.1">
    <property type="nucleotide sequence ID" value="NZ_JAHGAW010000004.1"/>
</dbReference>
<dbReference type="SUPFAM" id="SSF56524">
    <property type="entry name" value="Oxidoreductase molybdopterin-binding domain"/>
    <property type="match status" value="1"/>
</dbReference>
<keyword evidence="3" id="KW-1185">Reference proteome</keyword>
<dbReference type="Gene3D" id="3.90.420.10">
    <property type="entry name" value="Oxidoreductase, molybdopterin-binding domain"/>
    <property type="match status" value="1"/>
</dbReference>
<dbReference type="EMBL" id="JAHGAW010000004">
    <property type="protein sequence ID" value="MBT2186767.1"/>
    <property type="molecule type" value="Genomic_DNA"/>
</dbReference>
<dbReference type="PANTHER" id="PTHR43032:SF2">
    <property type="entry name" value="BLL0505 PROTEIN"/>
    <property type="match status" value="1"/>
</dbReference>
<comment type="caution">
    <text evidence="2">The sequence shown here is derived from an EMBL/GenBank/DDBJ whole genome shotgun (WGS) entry which is preliminary data.</text>
</comment>
<proteinExistence type="predicted"/>
<organism evidence="2 3">
    <name type="scientific">Sphingobium nicotianae</name>
    <dbReference type="NCBI Taxonomy" id="2782607"/>
    <lineage>
        <taxon>Bacteria</taxon>
        <taxon>Pseudomonadati</taxon>
        <taxon>Pseudomonadota</taxon>
        <taxon>Alphaproteobacteria</taxon>
        <taxon>Sphingomonadales</taxon>
        <taxon>Sphingomonadaceae</taxon>
        <taxon>Sphingobium</taxon>
    </lineage>
</organism>
<reference evidence="2" key="1">
    <citation type="submission" date="2021-05" db="EMBL/GenBank/DDBJ databases">
        <title>Genome of Sphingobium sp. strain.</title>
        <authorList>
            <person name="Fan R."/>
        </authorList>
    </citation>
    <scope>NUCLEOTIDE SEQUENCE</scope>
    <source>
        <strain evidence="2">H33</strain>
    </source>
</reference>
<evidence type="ECO:0000313" key="3">
    <source>
        <dbReference type="Proteomes" id="UP001138757"/>
    </source>
</evidence>
<gene>
    <name evidence="2" type="ORF">KK488_07365</name>
</gene>
<evidence type="ECO:0000313" key="2">
    <source>
        <dbReference type="EMBL" id="MBT2186767.1"/>
    </source>
</evidence>
<dbReference type="AlphaFoldDB" id="A0A9X1DB39"/>
<dbReference type="Pfam" id="PF00174">
    <property type="entry name" value="Oxidored_molyb"/>
    <property type="match status" value="1"/>
</dbReference>
<sequence length="265" mass="29664">MSDPRDKAPNSPIVSRRALLTGLTASAATLLAACDKLGNDERFRKALFSAENMHKWLQRSLQDREALAHEFRADQRSPHFRGNGTLNPGTDAYKALWRGKFADWRLRVDGLVARPLSVSLAQLHAMPQRVQTTRHDCVEGWSAIGTWRGVPLRTVLDAAGLHTNARYLVFHCLDEMGQGPGQGYYESIDLVDAFHPQTILAFALNEQPLEVRNGAPLRLRVERHLGYKHAKYLSRIEAVADLAHIRGGKGGFWEDVAGYEWYAGI</sequence>
<name>A0A9X1DB39_9SPHN</name>
<dbReference type="InterPro" id="IPR036374">
    <property type="entry name" value="OxRdtase_Mopterin-bd_sf"/>
</dbReference>
<dbReference type="Proteomes" id="UP001138757">
    <property type="component" value="Unassembled WGS sequence"/>
</dbReference>
<feature type="domain" description="Oxidoreductase molybdopterin-binding" evidence="1">
    <location>
        <begin position="102"/>
        <end position="239"/>
    </location>
</feature>